<evidence type="ECO:0000256" key="1">
    <source>
        <dbReference type="SAM" id="Phobius"/>
    </source>
</evidence>
<accession>A0ABS1GHM7</accession>
<keyword evidence="1" id="KW-1133">Transmembrane helix</keyword>
<sequence>MVPVALGWALGLERLAPLGTVAIGGLLVGTFLTLIYVPLLYYFLISSKKR</sequence>
<protein>
    <recommendedName>
        <fullName evidence="4">Acriflavin resistance protein</fullName>
    </recommendedName>
</protein>
<evidence type="ECO:0008006" key="4">
    <source>
        <dbReference type="Google" id="ProtNLM"/>
    </source>
</evidence>
<keyword evidence="1" id="KW-0472">Membrane</keyword>
<dbReference type="Proteomes" id="UP000772812">
    <property type="component" value="Unassembled WGS sequence"/>
</dbReference>
<evidence type="ECO:0000313" key="3">
    <source>
        <dbReference type="Proteomes" id="UP000772812"/>
    </source>
</evidence>
<evidence type="ECO:0000313" key="2">
    <source>
        <dbReference type="EMBL" id="MBK3332448.1"/>
    </source>
</evidence>
<dbReference type="SUPFAM" id="SSF82866">
    <property type="entry name" value="Multidrug efflux transporter AcrB transmembrane domain"/>
    <property type="match status" value="1"/>
</dbReference>
<comment type="caution">
    <text evidence="2">The sequence shown here is derived from an EMBL/GenBank/DDBJ whole genome shotgun (WGS) entry which is preliminary data.</text>
</comment>
<organism evidence="2 3">
    <name type="scientific">Persephonella atlantica</name>
    <dbReference type="NCBI Taxonomy" id="2699429"/>
    <lineage>
        <taxon>Bacteria</taxon>
        <taxon>Pseudomonadati</taxon>
        <taxon>Aquificota</taxon>
        <taxon>Aquificia</taxon>
        <taxon>Aquificales</taxon>
        <taxon>Hydrogenothermaceae</taxon>
        <taxon>Persephonella</taxon>
    </lineage>
</organism>
<name>A0ABS1GHM7_9AQUI</name>
<dbReference type="Gene3D" id="1.20.1640.10">
    <property type="entry name" value="Multidrug efflux transporter AcrB transmembrane domain"/>
    <property type="match status" value="1"/>
</dbReference>
<feature type="transmembrane region" description="Helical" evidence="1">
    <location>
        <begin position="20"/>
        <end position="44"/>
    </location>
</feature>
<proteinExistence type="predicted"/>
<dbReference type="EMBL" id="JAACYA010000002">
    <property type="protein sequence ID" value="MBK3332448.1"/>
    <property type="molecule type" value="Genomic_DNA"/>
</dbReference>
<keyword evidence="3" id="KW-1185">Reference proteome</keyword>
<reference evidence="2 3" key="1">
    <citation type="journal article" date="2021" name="Syst. Appl. Microbiol.">
        <title>Persephonella atlantica sp. nov.: How to adapt to physico-chemical gradients in high temperature hydrothermal habitats.</title>
        <authorList>
            <person name="Francois D.X."/>
            <person name="Godfroy A."/>
            <person name="Mathien C."/>
            <person name="Aube J."/>
            <person name="Cathalot C."/>
            <person name="Lesongeur F."/>
            <person name="L'Haridon S."/>
            <person name="Philippon X."/>
            <person name="Roussel E.G."/>
        </authorList>
    </citation>
    <scope>NUCLEOTIDE SEQUENCE [LARGE SCALE GENOMIC DNA]</scope>
    <source>
        <strain evidence="2 3">MO1340</strain>
    </source>
</reference>
<gene>
    <name evidence="2" type="ORF">GWK41_05155</name>
</gene>
<keyword evidence="1" id="KW-0812">Transmembrane</keyword>